<accession>A0A2S0M5Y3</accession>
<protein>
    <recommendedName>
        <fullName evidence="3">N-acetylglucosamine-6-phosphate deacetylase</fullName>
        <ecNumber evidence="2">3.5.1.25</ecNumber>
    </recommendedName>
</protein>
<feature type="domain" description="Amidohydrolase-related" evidence="12">
    <location>
        <begin position="51"/>
        <end position="378"/>
    </location>
</feature>
<comment type="cofactor">
    <cofactor evidence="11">
        <name>a divalent metal cation</name>
        <dbReference type="ChEBI" id="CHEBI:60240"/>
    </cofactor>
    <text evidence="11">Binds 1 divalent metal cation per subunit.</text>
</comment>
<dbReference type="PANTHER" id="PTHR11113:SF14">
    <property type="entry name" value="N-ACETYLGLUCOSAMINE-6-PHOSPHATE DEACETYLASE"/>
    <property type="match status" value="1"/>
</dbReference>
<dbReference type="PIRSF" id="PIRSF038994">
    <property type="entry name" value="NagA"/>
    <property type="match status" value="1"/>
</dbReference>
<feature type="active site" description="Proton donor/acceptor" evidence="10">
    <location>
        <position position="272"/>
    </location>
</feature>
<evidence type="ECO:0000256" key="6">
    <source>
        <dbReference type="ARBA" id="ARBA00023277"/>
    </source>
</evidence>
<evidence type="ECO:0000256" key="9">
    <source>
        <dbReference type="PIRNR" id="PIRNR038994"/>
    </source>
</evidence>
<dbReference type="Pfam" id="PF01979">
    <property type="entry name" value="Amidohydro_1"/>
    <property type="match status" value="1"/>
</dbReference>
<dbReference type="RefSeq" id="WP_027895129.1">
    <property type="nucleotide sequence ID" value="NZ_CP027569.1"/>
</dbReference>
<keyword evidence="5 9" id="KW-0378">Hydrolase</keyword>
<dbReference type="GO" id="GO:0046872">
    <property type="term" value="F:metal ion binding"/>
    <property type="evidence" value="ECO:0007669"/>
    <property type="project" value="UniProtKB-KW"/>
</dbReference>
<organism evidence="13 14">
    <name type="scientific">Megasphaera elsdenii</name>
    <dbReference type="NCBI Taxonomy" id="907"/>
    <lineage>
        <taxon>Bacteria</taxon>
        <taxon>Bacillati</taxon>
        <taxon>Bacillota</taxon>
        <taxon>Negativicutes</taxon>
        <taxon>Veillonellales</taxon>
        <taxon>Veillonellaceae</taxon>
        <taxon>Megasphaera</taxon>
    </lineage>
</organism>
<comment type="catalytic activity">
    <reaction evidence="7">
        <text>N-acetyl-D-glucosamine 6-phosphate + H2O = D-glucosamine 6-phosphate + acetate</text>
        <dbReference type="Rhea" id="RHEA:22936"/>
        <dbReference type="ChEBI" id="CHEBI:15377"/>
        <dbReference type="ChEBI" id="CHEBI:30089"/>
        <dbReference type="ChEBI" id="CHEBI:57513"/>
        <dbReference type="ChEBI" id="CHEBI:58725"/>
        <dbReference type="EC" id="3.5.1.25"/>
    </reaction>
</comment>
<name>A0A2S0M5Y3_MEGEL</name>
<dbReference type="NCBIfam" id="TIGR00221">
    <property type="entry name" value="nagA"/>
    <property type="match status" value="1"/>
</dbReference>
<dbReference type="GO" id="GO:0008448">
    <property type="term" value="F:N-acetylglucosamine-6-phosphate deacetylase activity"/>
    <property type="evidence" value="ECO:0007669"/>
    <property type="project" value="UniProtKB-EC"/>
</dbReference>
<comment type="similarity">
    <text evidence="1 9">Belongs to the metallo-dependent hydrolases superfamily. NagA family.</text>
</comment>
<dbReference type="SUPFAM" id="SSF51556">
    <property type="entry name" value="Metallo-dependent hydrolases"/>
    <property type="match status" value="1"/>
</dbReference>
<keyword evidence="4 11" id="KW-0479">Metal-binding</keyword>
<dbReference type="InterPro" id="IPR011059">
    <property type="entry name" value="Metal-dep_hydrolase_composite"/>
</dbReference>
<evidence type="ECO:0000256" key="7">
    <source>
        <dbReference type="ARBA" id="ARBA00047647"/>
    </source>
</evidence>
<evidence type="ECO:0000256" key="3">
    <source>
        <dbReference type="ARBA" id="ARBA00018029"/>
    </source>
</evidence>
<dbReference type="InterPro" id="IPR006680">
    <property type="entry name" value="Amidohydro-rel"/>
</dbReference>
<dbReference type="SUPFAM" id="SSF51338">
    <property type="entry name" value="Composite domain of metallo-dependent hydrolases"/>
    <property type="match status" value="1"/>
</dbReference>
<feature type="binding site" evidence="11">
    <location>
        <position position="130"/>
    </location>
    <ligand>
        <name>Zn(2+)</name>
        <dbReference type="ChEBI" id="CHEBI:29105"/>
    </ligand>
</feature>
<proteinExistence type="inferred from homology"/>
<evidence type="ECO:0000259" key="12">
    <source>
        <dbReference type="Pfam" id="PF01979"/>
    </source>
</evidence>
<evidence type="ECO:0000256" key="4">
    <source>
        <dbReference type="ARBA" id="ARBA00022723"/>
    </source>
</evidence>
<dbReference type="InterPro" id="IPR032466">
    <property type="entry name" value="Metal_Hydrolase"/>
</dbReference>
<feature type="binding site" evidence="11">
    <location>
        <position position="214"/>
    </location>
    <ligand>
        <name>Zn(2+)</name>
        <dbReference type="ChEBI" id="CHEBI:29105"/>
    </ligand>
</feature>
<evidence type="ECO:0000256" key="8">
    <source>
        <dbReference type="ARBA" id="ARBA00060590"/>
    </source>
</evidence>
<evidence type="ECO:0000256" key="1">
    <source>
        <dbReference type="ARBA" id="ARBA00010716"/>
    </source>
</evidence>
<dbReference type="Proteomes" id="UP000238358">
    <property type="component" value="Chromosome"/>
</dbReference>
<dbReference type="Gene3D" id="2.30.40.10">
    <property type="entry name" value="Urease, subunit C, domain 1"/>
    <property type="match status" value="1"/>
</dbReference>
<dbReference type="OrthoDB" id="9776488at2"/>
<evidence type="ECO:0000256" key="11">
    <source>
        <dbReference type="PIRSR" id="PIRSR038994-3"/>
    </source>
</evidence>
<dbReference type="CDD" id="cd00854">
    <property type="entry name" value="NagA"/>
    <property type="match status" value="1"/>
</dbReference>
<dbReference type="AlphaFoldDB" id="A0A2S0M5Y3"/>
<dbReference type="EC" id="3.5.1.25" evidence="2"/>
<evidence type="ECO:0000256" key="10">
    <source>
        <dbReference type="PIRSR" id="PIRSR038994-1"/>
    </source>
</evidence>
<evidence type="ECO:0000313" key="14">
    <source>
        <dbReference type="Proteomes" id="UP000238358"/>
    </source>
</evidence>
<comment type="pathway">
    <text evidence="8">Amino-sugar metabolism; N-acetylneuraminate degradation; D-fructose 6-phosphate from N-acetylneuraminate: step 4/5.</text>
</comment>
<dbReference type="FunFam" id="3.20.20.140:FF:000004">
    <property type="entry name" value="N-acetylglucosamine-6-phosphate deacetylase"/>
    <property type="match status" value="1"/>
</dbReference>
<dbReference type="Gene3D" id="3.20.20.140">
    <property type="entry name" value="Metal-dependent hydrolases"/>
    <property type="match status" value="1"/>
</dbReference>
<reference evidence="13 14" key="1">
    <citation type="journal article" date="2018" name="Genome Announc.">
        <title>Complete genomes of two Megasphaera elsdenii strains, NCIMB 702410 and ATCC 25940.</title>
        <authorList>
            <person name="Hatmaker E.A."/>
            <person name="O'Dell K."/>
            <person name="Riley L.A."/>
            <person name="Klingeman D.M."/>
            <person name="Guss A.M."/>
        </authorList>
    </citation>
    <scope>NUCLEOTIDE SEQUENCE [LARGE SCALE GENOMIC DNA]</scope>
    <source>
        <strain evidence="13 14">NCIMB702410</strain>
    </source>
</reference>
<dbReference type="GO" id="GO:0006046">
    <property type="term" value="P:N-acetylglucosamine catabolic process"/>
    <property type="evidence" value="ECO:0007669"/>
    <property type="project" value="TreeGrafter"/>
</dbReference>
<feature type="binding site" evidence="11">
    <location>
        <position position="192"/>
    </location>
    <ligand>
        <name>Zn(2+)</name>
        <dbReference type="ChEBI" id="CHEBI:29105"/>
    </ligand>
</feature>
<dbReference type="EMBL" id="CP027569">
    <property type="protein sequence ID" value="AVO26857.1"/>
    <property type="molecule type" value="Genomic_DNA"/>
</dbReference>
<keyword evidence="6 9" id="KW-0119">Carbohydrate metabolism</keyword>
<evidence type="ECO:0000256" key="2">
    <source>
        <dbReference type="ARBA" id="ARBA00011899"/>
    </source>
</evidence>
<evidence type="ECO:0000256" key="5">
    <source>
        <dbReference type="ARBA" id="ARBA00022801"/>
    </source>
</evidence>
<dbReference type="PANTHER" id="PTHR11113">
    <property type="entry name" value="N-ACETYLGLUCOSAMINE-6-PHOSPHATE DEACETYLASE"/>
    <property type="match status" value="1"/>
</dbReference>
<sequence>MKAIIDGLIVLPNEIINGHVIMYEKDIWRIVPRKQFRAGMCSEFIDANGGFVVPGFINEHIHGCAGADTMDDDDQALKTMQQALPATGVTSFVPTTMTMEQGRIEKALQRIRQAREDYQGGAQVLGAHMEGPFISPAYKGSQAEENIQTADFSWLESYADVIKIITLAPETLKNKKFLKDCQDHNITVSIGHTAADFDQAMECMDALGHCHVTHLYNAMTPFHHRKPGVVGAALLNKHACCELICDDLHVHPAAQKLAYQMKGRDGLILVTDSLRACLQGDGESSLGGQKVFVKNGEARLADGTLAASIAPMNEVALHFLINSGASIPEVVAMATVNPAKALGVYDRIGSLEEGKQADITILDSNDFHVKQTVIAGELAYNEEA</sequence>
<dbReference type="InterPro" id="IPR003764">
    <property type="entry name" value="GlcNAc_6-P_deAcase"/>
</dbReference>
<evidence type="ECO:0000313" key="13">
    <source>
        <dbReference type="EMBL" id="AVO26857.1"/>
    </source>
</evidence>
<gene>
    <name evidence="13" type="primary">nagA</name>
    <name evidence="13" type="ORF">C6Y28_04085</name>
</gene>